<dbReference type="AlphaFoldDB" id="G0U1Y3"/>
<evidence type="ECO:0000313" key="4">
    <source>
        <dbReference type="EMBL" id="CCC50284.1"/>
    </source>
</evidence>
<protein>
    <recommendedName>
        <fullName evidence="3">C3H1-type domain-containing protein</fullName>
    </recommendedName>
</protein>
<feature type="compositionally biased region" description="Polar residues" evidence="2">
    <location>
        <begin position="1"/>
        <end position="12"/>
    </location>
</feature>
<feature type="zinc finger region" description="C3H1-type" evidence="1">
    <location>
        <begin position="71"/>
        <end position="98"/>
    </location>
</feature>
<dbReference type="SMART" id="SM00356">
    <property type="entry name" value="ZnF_C3H1"/>
    <property type="match status" value="2"/>
</dbReference>
<feature type="compositionally biased region" description="Basic and acidic residues" evidence="2">
    <location>
        <begin position="542"/>
        <end position="553"/>
    </location>
</feature>
<name>G0U1Y3_TRYVY</name>
<keyword evidence="1" id="KW-0862">Zinc</keyword>
<dbReference type="EMBL" id="HE573025">
    <property type="protein sequence ID" value="CCC50284.1"/>
    <property type="molecule type" value="Genomic_DNA"/>
</dbReference>
<evidence type="ECO:0000256" key="2">
    <source>
        <dbReference type="SAM" id="MobiDB-lite"/>
    </source>
</evidence>
<dbReference type="CDD" id="cd14279">
    <property type="entry name" value="CUE"/>
    <property type="match status" value="1"/>
</dbReference>
<dbReference type="GO" id="GO:0008270">
    <property type="term" value="F:zinc ion binding"/>
    <property type="evidence" value="ECO:0007669"/>
    <property type="project" value="UniProtKB-KW"/>
</dbReference>
<keyword evidence="1" id="KW-0479">Metal-binding</keyword>
<feature type="compositionally biased region" description="Polar residues" evidence="2">
    <location>
        <begin position="532"/>
        <end position="541"/>
    </location>
</feature>
<keyword evidence="1" id="KW-0863">Zinc-finger</keyword>
<dbReference type="PROSITE" id="PS50103">
    <property type="entry name" value="ZF_C3H1"/>
    <property type="match status" value="2"/>
</dbReference>
<feature type="region of interest" description="Disordered" evidence="2">
    <location>
        <begin position="1"/>
        <end position="42"/>
    </location>
</feature>
<feature type="domain" description="C3H1-type" evidence="3">
    <location>
        <begin position="71"/>
        <end position="98"/>
    </location>
</feature>
<evidence type="ECO:0000259" key="3">
    <source>
        <dbReference type="PROSITE" id="PS50103"/>
    </source>
</evidence>
<organism evidence="4">
    <name type="scientific">Trypanosoma vivax (strain Y486)</name>
    <dbReference type="NCBI Taxonomy" id="1055687"/>
    <lineage>
        <taxon>Eukaryota</taxon>
        <taxon>Discoba</taxon>
        <taxon>Euglenozoa</taxon>
        <taxon>Kinetoplastea</taxon>
        <taxon>Metakinetoplastina</taxon>
        <taxon>Trypanosomatida</taxon>
        <taxon>Trypanosomatidae</taxon>
        <taxon>Trypanosoma</taxon>
        <taxon>Duttonella</taxon>
    </lineage>
</organism>
<proteinExistence type="predicted"/>
<dbReference type="InterPro" id="IPR000571">
    <property type="entry name" value="Znf_CCCH"/>
</dbReference>
<feature type="non-terminal residue" evidence="4">
    <location>
        <position position="576"/>
    </location>
</feature>
<accession>G0U1Y3</accession>
<feature type="region of interest" description="Disordered" evidence="2">
    <location>
        <begin position="520"/>
        <end position="576"/>
    </location>
</feature>
<reference evidence="4" key="1">
    <citation type="journal article" date="2012" name="Proc. Natl. Acad. Sci. U.S.A.">
        <title>Antigenic diversity is generated by distinct evolutionary mechanisms in African trypanosome species.</title>
        <authorList>
            <person name="Jackson A.P."/>
            <person name="Berry A."/>
            <person name="Aslett M."/>
            <person name="Allison H.C."/>
            <person name="Burton P."/>
            <person name="Vavrova-Anderson J."/>
            <person name="Brown R."/>
            <person name="Browne H."/>
            <person name="Corton N."/>
            <person name="Hauser H."/>
            <person name="Gamble J."/>
            <person name="Gilderthorp R."/>
            <person name="Marcello L."/>
            <person name="McQuillan J."/>
            <person name="Otto T.D."/>
            <person name="Quail M.A."/>
            <person name="Sanders M.J."/>
            <person name="van Tonder A."/>
            <person name="Ginger M.L."/>
            <person name="Field M.C."/>
            <person name="Barry J.D."/>
            <person name="Hertz-Fowler C."/>
            <person name="Berriman M."/>
        </authorList>
    </citation>
    <scope>NUCLEOTIDE SEQUENCE</scope>
    <source>
        <strain evidence="4">Y486</strain>
    </source>
</reference>
<feature type="region of interest" description="Disordered" evidence="2">
    <location>
        <begin position="282"/>
        <end position="307"/>
    </location>
</feature>
<feature type="domain" description="C3H1-type" evidence="3">
    <location>
        <begin position="250"/>
        <end position="277"/>
    </location>
</feature>
<feature type="compositionally biased region" description="Basic and acidic residues" evidence="2">
    <location>
        <begin position="14"/>
        <end position="41"/>
    </location>
</feature>
<dbReference type="VEuPathDB" id="TriTrypDB:TvY486_0901070"/>
<gene>
    <name evidence="4" type="ORF">TVY486_0901070</name>
</gene>
<sequence length="576" mass="63823">MYCNTQGEQTSEPRGAREHPTHNHENAENGAKKFPSVDKDGNPISKKRWMDHPCYKQYNCCQFGGNCELLDYPSDTCISHFQGTCVFGDSCRKRHIVDGVDIRELRRARGESHRLKTSTGEAVDIVDQLGTKLQIGRVQQSGGTSGLSTDEEASGTLVGNCAARSLPLTSESHTSPWIQYTPYSESNAPKPFLNALQKGIREDEPTGCAVTPSPSSLHFRSPAQTAARALHPCISQFGSCRYGQNCNYANIDANACVLYLNSRCLRGASCTFRHEDIGELKKRAQPHPSPTAACTTSYEQKSMEPGPEWVRGKLDKQQLRDEHQQYAEVNDSEFNSLLRLLEVFEGTEPAVLIHALRAAGGDMKLVANTLAGLEKFEGPDELCEYLKEQHMEELKATKQEGCEVIQQQKQDSLLTLCALLPDYEPSAIEAVLERCGNDCAEAYSVLFCTTENITKQEHTSLCDRPLKAPDEKNLRNLYTRFSKIPKDVVCWSFKSSGANVTKTTDALNSVMRDMYDSREAVSRNAAPRAMKTPSTTGTGANRQDRCVGRHEPNTTEEASAEELLKRLTSETYGLGD</sequence>
<evidence type="ECO:0000256" key="1">
    <source>
        <dbReference type="PROSITE-ProRule" id="PRU00723"/>
    </source>
</evidence>
<feature type="zinc finger region" description="C3H1-type" evidence="1">
    <location>
        <begin position="250"/>
        <end position="277"/>
    </location>
</feature>